<accession>A0A2S8G8A9</accession>
<protein>
    <submittedName>
        <fullName evidence="1">Uncharacterized protein</fullName>
    </submittedName>
</protein>
<sequence length="114" mass="13095">MQLPNLRLLEEIDSNTYAAKAQELRDEETGLRLQIERYIRERTEIIDVAVKAFELSQRLRDKWVTADYAAKRRILEITCLNGKLDDATLYVTIKKPFDLLAKGLISKESGGGRI</sequence>
<dbReference type="RefSeq" id="WP_105352304.1">
    <property type="nucleotide sequence ID" value="NZ_PUIB01000008.1"/>
</dbReference>
<comment type="caution">
    <text evidence="1">The sequence shown here is derived from an EMBL/GenBank/DDBJ whole genome shotgun (WGS) entry which is preliminary data.</text>
</comment>
<dbReference type="OrthoDB" id="288038at2"/>
<name>A0A2S8G8A9_9BACT</name>
<organism evidence="1 2">
    <name type="scientific">Blastopirellula marina</name>
    <dbReference type="NCBI Taxonomy" id="124"/>
    <lineage>
        <taxon>Bacteria</taxon>
        <taxon>Pseudomonadati</taxon>
        <taxon>Planctomycetota</taxon>
        <taxon>Planctomycetia</taxon>
        <taxon>Pirellulales</taxon>
        <taxon>Pirellulaceae</taxon>
        <taxon>Blastopirellula</taxon>
    </lineage>
</organism>
<dbReference type="Proteomes" id="UP000239388">
    <property type="component" value="Unassembled WGS sequence"/>
</dbReference>
<evidence type="ECO:0000313" key="2">
    <source>
        <dbReference type="Proteomes" id="UP000239388"/>
    </source>
</evidence>
<evidence type="ECO:0000313" key="1">
    <source>
        <dbReference type="EMBL" id="PQO40657.1"/>
    </source>
</evidence>
<reference evidence="1 2" key="1">
    <citation type="submission" date="2018-02" db="EMBL/GenBank/DDBJ databases">
        <title>Comparative genomes isolates from brazilian mangrove.</title>
        <authorList>
            <person name="Araujo J.E."/>
            <person name="Taketani R.G."/>
            <person name="Silva M.C.P."/>
            <person name="Loureco M.V."/>
            <person name="Andreote F.D."/>
        </authorList>
    </citation>
    <scope>NUCLEOTIDE SEQUENCE [LARGE SCALE GENOMIC DNA]</scope>
    <source>
        <strain evidence="1 2">NAP PRIS-MGV</strain>
    </source>
</reference>
<dbReference type="AlphaFoldDB" id="A0A2S8G8A9"/>
<proteinExistence type="predicted"/>
<dbReference type="EMBL" id="PUIB01000008">
    <property type="protein sequence ID" value="PQO40657.1"/>
    <property type="molecule type" value="Genomic_DNA"/>
</dbReference>
<gene>
    <name evidence="1" type="ORF">C5Y98_05380</name>
</gene>